<reference evidence="1 3" key="1">
    <citation type="submission" date="2016-01" db="EMBL/GenBank/DDBJ databases">
        <title>Genome sequence of Oerskovia enterophila VJag, an agar and cellulose degrading bacterium.</title>
        <authorList>
            <person name="Poehlein A."/>
            <person name="Jag V."/>
            <person name="Bengelsdorf F."/>
            <person name="Duerre P."/>
            <person name="Daniel R."/>
        </authorList>
    </citation>
    <scope>NUCLEOTIDE SEQUENCE [LARGE SCALE GENOMIC DNA]</scope>
    <source>
        <strain evidence="1 3">VJag</strain>
    </source>
</reference>
<dbReference type="Proteomes" id="UP000093412">
    <property type="component" value="Unassembled WGS sequence"/>
</dbReference>
<dbReference type="Proteomes" id="UP000076447">
    <property type="component" value="Unassembled WGS sequence"/>
</dbReference>
<sequence length="68" mass="7886">MGPVRDALARAARGAAWYVRQLMGDDAYRVYVEHRRAAHGPDVPVLTERQFWRQRMDDQDRNPGARCC</sequence>
<dbReference type="EMBL" id="MAQA01000027">
    <property type="protein sequence ID" value="OCI30861.1"/>
    <property type="molecule type" value="Genomic_DNA"/>
</dbReference>
<evidence type="ECO:0000313" key="3">
    <source>
        <dbReference type="Proteomes" id="UP000076447"/>
    </source>
</evidence>
<dbReference type="PATRIC" id="fig|43678.3.peg.3415"/>
<comment type="caution">
    <text evidence="1">The sequence shown here is derived from an EMBL/GenBank/DDBJ whole genome shotgun (WGS) entry which is preliminary data.</text>
</comment>
<dbReference type="EMBL" id="LRIE01000082">
    <property type="protein sequence ID" value="KZM34104.1"/>
    <property type="molecule type" value="Genomic_DNA"/>
</dbReference>
<evidence type="ECO:0000313" key="4">
    <source>
        <dbReference type="Proteomes" id="UP000093412"/>
    </source>
</evidence>
<dbReference type="OrthoDB" id="3541280at2"/>
<evidence type="ECO:0000313" key="1">
    <source>
        <dbReference type="EMBL" id="KZM34104.1"/>
    </source>
</evidence>
<evidence type="ECO:0000313" key="2">
    <source>
        <dbReference type="EMBL" id="OCI30861.1"/>
    </source>
</evidence>
<proteinExistence type="predicted"/>
<dbReference type="AlphaFoldDB" id="A0A163QF98"/>
<dbReference type="Pfam" id="PF04328">
    <property type="entry name" value="Sel_put"/>
    <property type="match status" value="1"/>
</dbReference>
<accession>A0A163QF98</accession>
<dbReference type="STRING" id="43678.OJAG_32560"/>
<gene>
    <name evidence="2" type="ORF">OERS_24180</name>
    <name evidence="1" type="ORF">OJAG_32560</name>
</gene>
<keyword evidence="4" id="KW-1185">Reference proteome</keyword>
<organism evidence="1 3">
    <name type="scientific">Oerskovia enterophila</name>
    <dbReference type="NCBI Taxonomy" id="43678"/>
    <lineage>
        <taxon>Bacteria</taxon>
        <taxon>Bacillati</taxon>
        <taxon>Actinomycetota</taxon>
        <taxon>Actinomycetes</taxon>
        <taxon>Micrococcales</taxon>
        <taxon>Cellulomonadaceae</taxon>
        <taxon>Oerskovia</taxon>
    </lineage>
</organism>
<protein>
    <recommendedName>
        <fullName evidence="5">YbdD/YjiX family protein</fullName>
    </recommendedName>
</protein>
<evidence type="ECO:0008006" key="5">
    <source>
        <dbReference type="Google" id="ProtNLM"/>
    </source>
</evidence>
<reference evidence="2 4" key="2">
    <citation type="submission" date="2016-06" db="EMBL/GenBank/DDBJ databases">
        <title>Genome sequence of Oerskovia enterophila DSM 43852.</title>
        <authorList>
            <person name="Poehlein A."/>
            <person name="Jag V."/>
            <person name="Bengelsdorf F.R."/>
            <person name="Daniel R."/>
            <person name="Duerre P."/>
        </authorList>
    </citation>
    <scope>NUCLEOTIDE SEQUENCE [LARGE SCALE GENOMIC DNA]</scope>
    <source>
        <strain evidence="2 4">DSM 43852</strain>
    </source>
</reference>
<dbReference type="InterPro" id="IPR007423">
    <property type="entry name" value="Sel_put"/>
</dbReference>
<name>A0A163QF98_9CELL</name>